<dbReference type="EMBL" id="LUEZ02000058">
    <property type="protein sequence ID" value="RDB20594.1"/>
    <property type="molecule type" value="Genomic_DNA"/>
</dbReference>
<accession>A0A369JMG8</accession>
<evidence type="ECO:0000256" key="2">
    <source>
        <dbReference type="ARBA" id="ARBA00006678"/>
    </source>
</evidence>
<feature type="domain" description="Exoribonuclease phosphorolytic" evidence="7">
    <location>
        <begin position="13"/>
        <end position="151"/>
    </location>
</feature>
<dbReference type="FunCoup" id="A0A369JMG8">
    <property type="interactions" value="183"/>
</dbReference>
<dbReference type="InParanoid" id="A0A369JMG8"/>
<dbReference type="InterPro" id="IPR027408">
    <property type="entry name" value="PNPase/RNase_PH_dom_sf"/>
</dbReference>
<dbReference type="InterPro" id="IPR020568">
    <property type="entry name" value="Ribosomal_Su5_D2-typ_SF"/>
</dbReference>
<evidence type="ECO:0000256" key="6">
    <source>
        <dbReference type="SAM" id="MobiDB-lite"/>
    </source>
</evidence>
<reference evidence="8" key="1">
    <citation type="submission" date="2018-04" db="EMBL/GenBank/DDBJ databases">
        <title>Whole genome sequencing of Hypsizygus marmoreus.</title>
        <authorList>
            <person name="Choi I.-G."/>
            <person name="Min B."/>
            <person name="Kim J.-G."/>
            <person name="Kim S."/>
            <person name="Oh Y.-L."/>
            <person name="Kong W.-S."/>
            <person name="Park H."/>
            <person name="Jeong J."/>
            <person name="Song E.-S."/>
        </authorList>
    </citation>
    <scope>NUCLEOTIDE SEQUENCE [LARGE SCALE GENOMIC DNA]</scope>
    <source>
        <strain evidence="8">51987-8</strain>
    </source>
</reference>
<dbReference type="STRING" id="39966.A0A369JMG8"/>
<evidence type="ECO:0000256" key="4">
    <source>
        <dbReference type="ARBA" id="ARBA00022835"/>
    </source>
</evidence>
<gene>
    <name evidence="8" type="primary">Exosc5</name>
    <name evidence="8" type="ORF">Hypma_012126</name>
</gene>
<evidence type="ECO:0000256" key="5">
    <source>
        <dbReference type="ARBA" id="ARBA00023242"/>
    </source>
</evidence>
<dbReference type="GO" id="GO:0000176">
    <property type="term" value="C:nuclear exosome (RNase complex)"/>
    <property type="evidence" value="ECO:0007669"/>
    <property type="project" value="TreeGrafter"/>
</dbReference>
<dbReference type="GO" id="GO:0006364">
    <property type="term" value="P:rRNA processing"/>
    <property type="evidence" value="ECO:0007669"/>
    <property type="project" value="UniProtKB-KW"/>
</dbReference>
<dbReference type="PANTHER" id="PTHR11953:SF1">
    <property type="entry name" value="EXOSOME COMPLEX COMPONENT RRP46"/>
    <property type="match status" value="1"/>
</dbReference>
<name>A0A369JMG8_HYPMA</name>
<feature type="region of interest" description="Disordered" evidence="6">
    <location>
        <begin position="257"/>
        <end position="279"/>
    </location>
</feature>
<proteinExistence type="inferred from homology"/>
<dbReference type="GO" id="GO:0034475">
    <property type="term" value="P:U4 snRNA 3'-end processing"/>
    <property type="evidence" value="ECO:0007669"/>
    <property type="project" value="TreeGrafter"/>
</dbReference>
<dbReference type="GO" id="GO:0005730">
    <property type="term" value="C:nucleolus"/>
    <property type="evidence" value="ECO:0007669"/>
    <property type="project" value="TreeGrafter"/>
</dbReference>
<dbReference type="Pfam" id="PF01138">
    <property type="entry name" value="RNase_PH"/>
    <property type="match status" value="1"/>
</dbReference>
<evidence type="ECO:0000313" key="8">
    <source>
        <dbReference type="EMBL" id="RDB20594.1"/>
    </source>
</evidence>
<dbReference type="InterPro" id="IPR036345">
    <property type="entry name" value="ExoRNase_PH_dom2_sf"/>
</dbReference>
<keyword evidence="3" id="KW-0698">rRNA processing</keyword>
<feature type="compositionally biased region" description="Polar residues" evidence="6">
    <location>
        <begin position="37"/>
        <end position="59"/>
    </location>
</feature>
<evidence type="ECO:0000259" key="7">
    <source>
        <dbReference type="Pfam" id="PF01138"/>
    </source>
</evidence>
<dbReference type="Gene3D" id="3.30.230.70">
    <property type="entry name" value="GHMP Kinase, N-terminal domain"/>
    <property type="match status" value="1"/>
</dbReference>
<evidence type="ECO:0000256" key="1">
    <source>
        <dbReference type="ARBA" id="ARBA00004123"/>
    </source>
</evidence>
<comment type="similarity">
    <text evidence="2">Belongs to the RNase PH family.</text>
</comment>
<keyword evidence="4" id="KW-0271">Exosome</keyword>
<dbReference type="GO" id="GO:0003723">
    <property type="term" value="F:RNA binding"/>
    <property type="evidence" value="ECO:0007669"/>
    <property type="project" value="TreeGrafter"/>
</dbReference>
<comment type="caution">
    <text evidence="8">The sequence shown here is derived from an EMBL/GenBank/DDBJ whole genome shotgun (WGS) entry which is preliminary data.</text>
</comment>
<organism evidence="8 9">
    <name type="scientific">Hypsizygus marmoreus</name>
    <name type="common">White beech mushroom</name>
    <name type="synonym">Agaricus marmoreus</name>
    <dbReference type="NCBI Taxonomy" id="39966"/>
    <lineage>
        <taxon>Eukaryota</taxon>
        <taxon>Fungi</taxon>
        <taxon>Dikarya</taxon>
        <taxon>Basidiomycota</taxon>
        <taxon>Agaricomycotina</taxon>
        <taxon>Agaricomycetes</taxon>
        <taxon>Agaricomycetidae</taxon>
        <taxon>Agaricales</taxon>
        <taxon>Tricholomatineae</taxon>
        <taxon>Lyophyllaceae</taxon>
        <taxon>Hypsizygus</taxon>
    </lineage>
</organism>
<sequence length="279" mass="28768">MPTSTQRSPTLPRPIHITYPHLARVDGSAQFSFGAPFSSSPTTKTNDEPSTSALASTSGPIEVRLASEDPTKATLDVTVRPLSGIPATEAKALGVVLKGVLGAVVLAGMHPRTMVQIVVQGISGGGGRGGGDDALTAAMINASSLSLLNAGSVPMRGIICAVPIGRRRADGKLLVDPEAREKLDVHGCFAFVVTVGKGGERSLRCVWSNWRGEGFDESALAEAIEMAAGAAGVVYEAMYESVVVGGKEALGAAEVKAKGKGKAADNNEVEEADDDKMEI</sequence>
<evidence type="ECO:0000313" key="9">
    <source>
        <dbReference type="Proteomes" id="UP000076154"/>
    </source>
</evidence>
<comment type="subcellular location">
    <subcellularLocation>
        <location evidence="1">Nucleus</location>
    </subcellularLocation>
</comment>
<dbReference type="OrthoDB" id="27298at2759"/>
<dbReference type="GO" id="GO:0071051">
    <property type="term" value="P:poly(A)-dependent snoRNA 3'-end processing"/>
    <property type="evidence" value="ECO:0007669"/>
    <property type="project" value="TreeGrafter"/>
</dbReference>
<dbReference type="SUPFAM" id="SSF54211">
    <property type="entry name" value="Ribosomal protein S5 domain 2-like"/>
    <property type="match status" value="1"/>
</dbReference>
<keyword evidence="9" id="KW-1185">Reference proteome</keyword>
<protein>
    <submittedName>
        <fullName evidence="8">Exosome complex component RRP46</fullName>
    </submittedName>
</protein>
<dbReference type="GO" id="GO:0016075">
    <property type="term" value="P:rRNA catabolic process"/>
    <property type="evidence" value="ECO:0007669"/>
    <property type="project" value="TreeGrafter"/>
</dbReference>
<keyword evidence="5" id="KW-0539">Nucleus</keyword>
<evidence type="ECO:0000256" key="3">
    <source>
        <dbReference type="ARBA" id="ARBA00022552"/>
    </source>
</evidence>
<dbReference type="InterPro" id="IPR050080">
    <property type="entry name" value="RNase_PH"/>
</dbReference>
<dbReference type="PANTHER" id="PTHR11953">
    <property type="entry name" value="EXOSOME COMPLEX COMPONENT"/>
    <property type="match status" value="1"/>
</dbReference>
<dbReference type="GO" id="GO:0071028">
    <property type="term" value="P:nuclear mRNA surveillance"/>
    <property type="evidence" value="ECO:0007669"/>
    <property type="project" value="TreeGrafter"/>
</dbReference>
<dbReference type="InterPro" id="IPR001247">
    <property type="entry name" value="ExoRNase_PH_dom1"/>
</dbReference>
<feature type="region of interest" description="Disordered" evidence="6">
    <location>
        <begin position="34"/>
        <end position="59"/>
    </location>
</feature>
<dbReference type="AlphaFoldDB" id="A0A369JMG8"/>
<dbReference type="GO" id="GO:0000177">
    <property type="term" value="C:cytoplasmic exosome (RNase complex)"/>
    <property type="evidence" value="ECO:0007669"/>
    <property type="project" value="TreeGrafter"/>
</dbReference>
<dbReference type="SUPFAM" id="SSF55666">
    <property type="entry name" value="Ribonuclease PH domain 2-like"/>
    <property type="match status" value="1"/>
</dbReference>
<dbReference type="Proteomes" id="UP000076154">
    <property type="component" value="Unassembled WGS sequence"/>
</dbReference>
<feature type="compositionally biased region" description="Acidic residues" evidence="6">
    <location>
        <begin position="267"/>
        <end position="279"/>
    </location>
</feature>